<keyword evidence="3 9" id="KW-0963">Cytoplasm</keyword>
<evidence type="ECO:0000256" key="7">
    <source>
        <dbReference type="ARBA" id="ARBA00023204"/>
    </source>
</evidence>
<evidence type="ECO:0000259" key="10">
    <source>
        <dbReference type="Pfam" id="PF01035"/>
    </source>
</evidence>
<feature type="domain" description="Methylguanine DNA methyltransferase ribonuclease-like" evidence="11">
    <location>
        <begin position="3"/>
        <end position="67"/>
    </location>
</feature>
<comment type="caution">
    <text evidence="12">The sequence shown here is derived from an EMBL/GenBank/DDBJ whole genome shotgun (WGS) entry which is preliminary data.</text>
</comment>
<reference evidence="12" key="2">
    <citation type="journal article" date="2021" name="PeerJ">
        <title>Extensive microbial diversity within the chicken gut microbiome revealed by metagenomics and culture.</title>
        <authorList>
            <person name="Gilroy R."/>
            <person name="Ravi A."/>
            <person name="Getino M."/>
            <person name="Pursley I."/>
            <person name="Horton D.L."/>
            <person name="Alikhan N.F."/>
            <person name="Baker D."/>
            <person name="Gharbi K."/>
            <person name="Hall N."/>
            <person name="Watson M."/>
            <person name="Adriaenssens E.M."/>
            <person name="Foster-Nyarko E."/>
            <person name="Jarju S."/>
            <person name="Secka A."/>
            <person name="Antonio M."/>
            <person name="Oren A."/>
            <person name="Chaudhuri R.R."/>
            <person name="La Ragione R."/>
            <person name="Hildebrand F."/>
            <person name="Pallen M.J."/>
        </authorList>
    </citation>
    <scope>NUCLEOTIDE SEQUENCE</scope>
    <source>
        <strain evidence="12">ChiSjej4B22-9803</strain>
    </source>
</reference>
<dbReference type="GO" id="GO:0005737">
    <property type="term" value="C:cytoplasm"/>
    <property type="evidence" value="ECO:0007669"/>
    <property type="project" value="UniProtKB-SubCell"/>
</dbReference>
<sequence length="154" mass="16633">MNYTYTYETAIGTIQLEATDAAITKLLFGTQPTAAAKTETPLIKTAHRQLAEYLAGSRRVFDLPLSPQGTPFQKTVWAQLLKIPYGETASYGEIARMAGNPKACRAVGMANNRNPISIFIPCHRVIGADGSLTGYGGGLEIKRFLLELEGAAIK</sequence>
<accession>A0A9D1LW69</accession>
<organism evidence="12 13">
    <name type="scientific">Candidatus Avimonoglobus intestinipullorum</name>
    <dbReference type="NCBI Taxonomy" id="2840699"/>
    <lineage>
        <taxon>Bacteria</taxon>
        <taxon>Bacillati</taxon>
        <taxon>Bacillota</taxon>
        <taxon>Clostridia</taxon>
        <taxon>Eubacteriales</taxon>
        <taxon>Candidatus Avimonoglobus</taxon>
    </lineage>
</organism>
<dbReference type="Proteomes" id="UP000824111">
    <property type="component" value="Unassembled WGS sequence"/>
</dbReference>
<comment type="function">
    <text evidence="9">Involved in the cellular defense against the biological effects of O6-methylguanine (O6-MeG) and O4-methylthymine (O4-MeT) in DNA. Repairs the methylated nucleobase in DNA by stoichiometrically transferring the methyl group to a cysteine residue in the enzyme. This is a suicide reaction: the enzyme is irreversibly inactivated.</text>
</comment>
<dbReference type="FunFam" id="1.10.10.10:FF:000214">
    <property type="entry name" value="Methylated-DNA--protein-cysteine methyltransferase"/>
    <property type="match status" value="1"/>
</dbReference>
<keyword evidence="5 9" id="KW-0808">Transferase</keyword>
<evidence type="ECO:0000256" key="1">
    <source>
        <dbReference type="ARBA" id="ARBA00001286"/>
    </source>
</evidence>
<dbReference type="InterPro" id="IPR036217">
    <property type="entry name" value="MethylDNA_cys_MeTrfase_DNAb"/>
</dbReference>
<dbReference type="InterPro" id="IPR001497">
    <property type="entry name" value="MethylDNA_cys_MeTrfase_AS"/>
</dbReference>
<keyword evidence="6 9" id="KW-0227">DNA damage</keyword>
<dbReference type="InterPro" id="IPR036388">
    <property type="entry name" value="WH-like_DNA-bd_sf"/>
</dbReference>
<evidence type="ECO:0000256" key="2">
    <source>
        <dbReference type="ARBA" id="ARBA00008711"/>
    </source>
</evidence>
<dbReference type="InterPro" id="IPR008332">
    <property type="entry name" value="MethylG_MeTrfase_N"/>
</dbReference>
<evidence type="ECO:0000313" key="12">
    <source>
        <dbReference type="EMBL" id="HIU49240.1"/>
    </source>
</evidence>
<comment type="similarity">
    <text evidence="2 9">Belongs to the MGMT family.</text>
</comment>
<dbReference type="PROSITE" id="PS00374">
    <property type="entry name" value="MGMT"/>
    <property type="match status" value="1"/>
</dbReference>
<comment type="catalytic activity">
    <reaction evidence="8 9">
        <text>a 6-O-methyl-2'-deoxyguanosine in DNA + L-cysteinyl-[protein] = S-methyl-L-cysteinyl-[protein] + a 2'-deoxyguanosine in DNA</text>
        <dbReference type="Rhea" id="RHEA:24000"/>
        <dbReference type="Rhea" id="RHEA-COMP:10131"/>
        <dbReference type="Rhea" id="RHEA-COMP:10132"/>
        <dbReference type="Rhea" id="RHEA-COMP:11367"/>
        <dbReference type="Rhea" id="RHEA-COMP:11368"/>
        <dbReference type="ChEBI" id="CHEBI:29950"/>
        <dbReference type="ChEBI" id="CHEBI:82612"/>
        <dbReference type="ChEBI" id="CHEBI:85445"/>
        <dbReference type="ChEBI" id="CHEBI:85448"/>
        <dbReference type="EC" id="2.1.1.63"/>
    </reaction>
</comment>
<dbReference type="Gene3D" id="3.30.160.70">
    <property type="entry name" value="Methylated DNA-protein cysteine methyltransferase domain"/>
    <property type="match status" value="1"/>
</dbReference>
<evidence type="ECO:0000313" key="13">
    <source>
        <dbReference type="Proteomes" id="UP000824111"/>
    </source>
</evidence>
<feature type="domain" description="Methylated-DNA-[protein]-cysteine S-methyltransferase DNA binding" evidence="10">
    <location>
        <begin position="71"/>
        <end position="151"/>
    </location>
</feature>
<evidence type="ECO:0000256" key="3">
    <source>
        <dbReference type="ARBA" id="ARBA00022490"/>
    </source>
</evidence>
<dbReference type="InterPro" id="IPR036631">
    <property type="entry name" value="MGMT_N_sf"/>
</dbReference>
<dbReference type="GO" id="GO:0032259">
    <property type="term" value="P:methylation"/>
    <property type="evidence" value="ECO:0007669"/>
    <property type="project" value="UniProtKB-KW"/>
</dbReference>
<gene>
    <name evidence="12" type="ORF">IAB04_07720</name>
</gene>
<dbReference type="Pfam" id="PF02870">
    <property type="entry name" value="Methyltransf_1N"/>
    <property type="match status" value="1"/>
</dbReference>
<protein>
    <recommendedName>
        <fullName evidence="9">Methylated-DNA--protein-cysteine methyltransferase</fullName>
        <ecNumber evidence="9">2.1.1.63</ecNumber>
    </recommendedName>
    <alternativeName>
        <fullName evidence="9">6-O-methylguanine-DNA methyltransferase</fullName>
        <shortName evidence="9">MGMT</shortName>
    </alternativeName>
    <alternativeName>
        <fullName evidence="9">O-6-methylguanine-DNA-alkyltransferase</fullName>
    </alternativeName>
</protein>
<comment type="miscellaneous">
    <text evidence="9">This enzyme catalyzes only one turnover and therefore is not strictly catalytic. According to one definition, an enzyme is a biocatalyst that acts repeatedly and over many reaction cycles.</text>
</comment>
<dbReference type="AlphaFoldDB" id="A0A9D1LW69"/>
<evidence type="ECO:0000256" key="9">
    <source>
        <dbReference type="HAMAP-Rule" id="MF_00772"/>
    </source>
</evidence>
<dbReference type="PANTHER" id="PTHR10815:SF5">
    <property type="entry name" value="METHYLATED-DNA--PROTEIN-CYSTEINE METHYLTRANSFERASE"/>
    <property type="match status" value="1"/>
</dbReference>
<dbReference type="NCBIfam" id="TIGR00589">
    <property type="entry name" value="ogt"/>
    <property type="match status" value="1"/>
</dbReference>
<dbReference type="InterPro" id="IPR014048">
    <property type="entry name" value="MethylDNA_cys_MeTrfase_DNA-bd"/>
</dbReference>
<dbReference type="Pfam" id="PF01035">
    <property type="entry name" value="DNA_binding_1"/>
    <property type="match status" value="1"/>
</dbReference>
<reference evidence="12" key="1">
    <citation type="submission" date="2020-10" db="EMBL/GenBank/DDBJ databases">
        <authorList>
            <person name="Gilroy R."/>
        </authorList>
    </citation>
    <scope>NUCLEOTIDE SEQUENCE</scope>
    <source>
        <strain evidence="12">ChiSjej4B22-9803</strain>
    </source>
</reference>
<evidence type="ECO:0000259" key="11">
    <source>
        <dbReference type="Pfam" id="PF02870"/>
    </source>
</evidence>
<dbReference type="GO" id="GO:0003908">
    <property type="term" value="F:methylated-DNA-[protein]-cysteine S-methyltransferase activity"/>
    <property type="evidence" value="ECO:0007669"/>
    <property type="project" value="UniProtKB-UniRule"/>
</dbReference>
<comment type="catalytic activity">
    <reaction evidence="1 9">
        <text>a 4-O-methyl-thymidine in DNA + L-cysteinyl-[protein] = a thymidine in DNA + S-methyl-L-cysteinyl-[protein]</text>
        <dbReference type="Rhea" id="RHEA:53428"/>
        <dbReference type="Rhea" id="RHEA-COMP:10131"/>
        <dbReference type="Rhea" id="RHEA-COMP:10132"/>
        <dbReference type="Rhea" id="RHEA-COMP:13555"/>
        <dbReference type="Rhea" id="RHEA-COMP:13556"/>
        <dbReference type="ChEBI" id="CHEBI:29950"/>
        <dbReference type="ChEBI" id="CHEBI:82612"/>
        <dbReference type="ChEBI" id="CHEBI:137386"/>
        <dbReference type="ChEBI" id="CHEBI:137387"/>
        <dbReference type="EC" id="2.1.1.63"/>
    </reaction>
</comment>
<dbReference type="SUPFAM" id="SSF46767">
    <property type="entry name" value="Methylated DNA-protein cysteine methyltransferase, C-terminal domain"/>
    <property type="match status" value="1"/>
</dbReference>
<keyword evidence="4 9" id="KW-0489">Methyltransferase</keyword>
<keyword evidence="7 9" id="KW-0234">DNA repair</keyword>
<dbReference type="GO" id="GO:0006307">
    <property type="term" value="P:DNA alkylation repair"/>
    <property type="evidence" value="ECO:0007669"/>
    <property type="project" value="UniProtKB-UniRule"/>
</dbReference>
<dbReference type="PANTHER" id="PTHR10815">
    <property type="entry name" value="METHYLATED-DNA--PROTEIN-CYSTEINE METHYLTRANSFERASE"/>
    <property type="match status" value="1"/>
</dbReference>
<dbReference type="SUPFAM" id="SSF53155">
    <property type="entry name" value="Methylated DNA-protein cysteine methyltransferase domain"/>
    <property type="match status" value="1"/>
</dbReference>
<dbReference type="InterPro" id="IPR023546">
    <property type="entry name" value="MGMT"/>
</dbReference>
<comment type="subcellular location">
    <subcellularLocation>
        <location evidence="9">Cytoplasm</location>
    </subcellularLocation>
</comment>
<dbReference type="CDD" id="cd06445">
    <property type="entry name" value="ATase"/>
    <property type="match status" value="1"/>
</dbReference>
<feature type="active site" description="Nucleophile; methyl group acceptor" evidence="9">
    <location>
        <position position="122"/>
    </location>
</feature>
<dbReference type="Gene3D" id="1.10.10.10">
    <property type="entry name" value="Winged helix-like DNA-binding domain superfamily/Winged helix DNA-binding domain"/>
    <property type="match status" value="1"/>
</dbReference>
<proteinExistence type="inferred from homology"/>
<dbReference type="EC" id="2.1.1.63" evidence="9"/>
<name>A0A9D1LW69_9FIRM</name>
<evidence type="ECO:0000256" key="4">
    <source>
        <dbReference type="ARBA" id="ARBA00022603"/>
    </source>
</evidence>
<evidence type="ECO:0000256" key="6">
    <source>
        <dbReference type="ARBA" id="ARBA00022763"/>
    </source>
</evidence>
<dbReference type="HAMAP" id="MF_00772">
    <property type="entry name" value="OGT"/>
    <property type="match status" value="1"/>
</dbReference>
<evidence type="ECO:0000256" key="5">
    <source>
        <dbReference type="ARBA" id="ARBA00022679"/>
    </source>
</evidence>
<evidence type="ECO:0000256" key="8">
    <source>
        <dbReference type="ARBA" id="ARBA00049348"/>
    </source>
</evidence>
<dbReference type="EMBL" id="DVND01000191">
    <property type="protein sequence ID" value="HIU49240.1"/>
    <property type="molecule type" value="Genomic_DNA"/>
</dbReference>